<evidence type="ECO:0000313" key="8">
    <source>
        <dbReference type="Proteomes" id="UP000001072"/>
    </source>
</evidence>
<dbReference type="GO" id="GO:0032511">
    <property type="term" value="P:late endosome to vacuole transport via multivesicular body sorting pathway"/>
    <property type="evidence" value="ECO:0007669"/>
    <property type="project" value="EnsemblFungi"/>
</dbReference>
<accession>F4R918</accession>
<evidence type="ECO:0000256" key="3">
    <source>
        <dbReference type="ARBA" id="ARBA00022692"/>
    </source>
</evidence>
<keyword evidence="4 6" id="KW-1133">Transmembrane helix</keyword>
<dbReference type="InterPro" id="IPR007262">
    <property type="entry name" value="Vps55/LEPROT"/>
</dbReference>
<dbReference type="RefSeq" id="XP_007405511.1">
    <property type="nucleotide sequence ID" value="XM_007405449.2"/>
</dbReference>
<name>F4R918_MELLP</name>
<comment type="subcellular location">
    <subcellularLocation>
        <location evidence="1">Membrane</location>
        <topology evidence="1">Multi-pass membrane protein</topology>
    </subcellularLocation>
</comment>
<keyword evidence="5 6" id="KW-0472">Membrane</keyword>
<sequence>AIILLSFVLALGFLLVILSCALWSQWLPLLVAAIFFSAPLPKLLATSCTGSDEFSADYSSTPIEAAEFLTGFLLMTGVALPLVLAHSEIITQSACYMSMSGGGLVYSTIIVYSHFFSPRDEF</sequence>
<dbReference type="VEuPathDB" id="FungiDB:MELLADRAFT_30415"/>
<protein>
    <recommendedName>
        <fullName evidence="9">Vacuolar protein sorting 55</fullName>
    </recommendedName>
</protein>
<dbReference type="EMBL" id="GL883093">
    <property type="protein sequence ID" value="EGG10909.1"/>
    <property type="molecule type" value="Genomic_DNA"/>
</dbReference>
<dbReference type="STRING" id="747676.F4R918"/>
<evidence type="ECO:0000256" key="4">
    <source>
        <dbReference type="ARBA" id="ARBA00022989"/>
    </source>
</evidence>
<dbReference type="PANTHER" id="PTHR12050">
    <property type="entry name" value="LEPTIN RECEPTOR-RELATED"/>
    <property type="match status" value="1"/>
</dbReference>
<dbReference type="InParanoid" id="F4R918"/>
<evidence type="ECO:0000313" key="7">
    <source>
        <dbReference type="EMBL" id="EGG10909.1"/>
    </source>
</evidence>
<reference evidence="8" key="1">
    <citation type="journal article" date="2011" name="Proc. Natl. Acad. Sci. U.S.A.">
        <title>Obligate biotrophy features unraveled by the genomic analysis of rust fungi.</title>
        <authorList>
            <person name="Duplessis S."/>
            <person name="Cuomo C.A."/>
            <person name="Lin Y.-C."/>
            <person name="Aerts A."/>
            <person name="Tisserant E."/>
            <person name="Veneault-Fourrey C."/>
            <person name="Joly D.L."/>
            <person name="Hacquard S."/>
            <person name="Amselem J."/>
            <person name="Cantarel B.L."/>
            <person name="Chiu R."/>
            <person name="Coutinho P.M."/>
            <person name="Feau N."/>
            <person name="Field M."/>
            <person name="Frey P."/>
            <person name="Gelhaye E."/>
            <person name="Goldberg J."/>
            <person name="Grabherr M.G."/>
            <person name="Kodira C.D."/>
            <person name="Kohler A."/>
            <person name="Kuees U."/>
            <person name="Lindquist E.A."/>
            <person name="Lucas S.M."/>
            <person name="Mago R."/>
            <person name="Mauceli E."/>
            <person name="Morin E."/>
            <person name="Murat C."/>
            <person name="Pangilinan J.L."/>
            <person name="Park R."/>
            <person name="Pearson M."/>
            <person name="Quesneville H."/>
            <person name="Rouhier N."/>
            <person name="Sakthikumar S."/>
            <person name="Salamov A.A."/>
            <person name="Schmutz J."/>
            <person name="Selles B."/>
            <person name="Shapiro H."/>
            <person name="Tanguay P."/>
            <person name="Tuskan G.A."/>
            <person name="Henrissat B."/>
            <person name="Van de Peer Y."/>
            <person name="Rouze P."/>
            <person name="Ellis J.G."/>
            <person name="Dodds P.N."/>
            <person name="Schein J.E."/>
            <person name="Zhong S."/>
            <person name="Hamelin R.C."/>
            <person name="Grigoriev I.V."/>
            <person name="Szabo L.J."/>
            <person name="Martin F."/>
        </authorList>
    </citation>
    <scope>NUCLEOTIDE SEQUENCE [LARGE SCALE GENOMIC DNA]</scope>
    <source>
        <strain evidence="8">98AG31 / pathotype 3-4-7</strain>
    </source>
</reference>
<dbReference type="GeneID" id="18927104"/>
<evidence type="ECO:0000256" key="5">
    <source>
        <dbReference type="ARBA" id="ARBA00023136"/>
    </source>
</evidence>
<dbReference type="Proteomes" id="UP000001072">
    <property type="component" value="Unassembled WGS sequence"/>
</dbReference>
<dbReference type="GO" id="GO:0034424">
    <property type="term" value="C:Vps55/Vps68 complex"/>
    <property type="evidence" value="ECO:0007669"/>
    <property type="project" value="EnsemblFungi"/>
</dbReference>
<feature type="transmembrane region" description="Helical" evidence="6">
    <location>
        <begin position="65"/>
        <end position="84"/>
    </location>
</feature>
<feature type="non-terminal residue" evidence="7">
    <location>
        <position position="1"/>
    </location>
</feature>
<dbReference type="KEGG" id="mlr:MELLADRAFT_30415"/>
<dbReference type="eggNOG" id="KOG2174">
    <property type="taxonomic scope" value="Eukaryota"/>
</dbReference>
<gene>
    <name evidence="7" type="ORF">MELLADRAFT_30415</name>
</gene>
<dbReference type="FunCoup" id="F4R918">
    <property type="interactions" value="317"/>
</dbReference>
<dbReference type="HOGENOM" id="CLU_134810_0_1_1"/>
<evidence type="ECO:0000256" key="2">
    <source>
        <dbReference type="ARBA" id="ARBA00005645"/>
    </source>
</evidence>
<dbReference type="AlphaFoldDB" id="F4R918"/>
<keyword evidence="3 6" id="KW-0812">Transmembrane</keyword>
<dbReference type="GO" id="GO:0005770">
    <property type="term" value="C:late endosome"/>
    <property type="evidence" value="ECO:0007669"/>
    <property type="project" value="EnsemblFungi"/>
</dbReference>
<proteinExistence type="inferred from homology"/>
<comment type="similarity">
    <text evidence="2">Belongs to the OB-RGRP/VPS55 family.</text>
</comment>
<evidence type="ECO:0000256" key="6">
    <source>
        <dbReference type="SAM" id="Phobius"/>
    </source>
</evidence>
<organism evidence="8">
    <name type="scientific">Melampsora larici-populina (strain 98AG31 / pathotype 3-4-7)</name>
    <name type="common">Poplar leaf rust fungus</name>
    <dbReference type="NCBI Taxonomy" id="747676"/>
    <lineage>
        <taxon>Eukaryota</taxon>
        <taxon>Fungi</taxon>
        <taxon>Dikarya</taxon>
        <taxon>Basidiomycota</taxon>
        <taxon>Pucciniomycotina</taxon>
        <taxon>Pucciniomycetes</taxon>
        <taxon>Pucciniales</taxon>
        <taxon>Melampsoraceae</taxon>
        <taxon>Melampsora</taxon>
    </lineage>
</organism>
<feature type="transmembrane region" description="Helical" evidence="6">
    <location>
        <begin position="96"/>
        <end position="116"/>
    </location>
</feature>
<dbReference type="Pfam" id="PF04133">
    <property type="entry name" value="Vps55"/>
    <property type="match status" value="1"/>
</dbReference>
<dbReference type="PANTHER" id="PTHR12050:SF0">
    <property type="entry name" value="RH04491P"/>
    <property type="match status" value="1"/>
</dbReference>
<feature type="non-terminal residue" evidence="7">
    <location>
        <position position="122"/>
    </location>
</feature>
<dbReference type="OrthoDB" id="14246at2759"/>
<keyword evidence="8" id="KW-1185">Reference proteome</keyword>
<evidence type="ECO:0000256" key="1">
    <source>
        <dbReference type="ARBA" id="ARBA00004141"/>
    </source>
</evidence>
<evidence type="ECO:0008006" key="9">
    <source>
        <dbReference type="Google" id="ProtNLM"/>
    </source>
</evidence>